<evidence type="ECO:0000259" key="4">
    <source>
        <dbReference type="Pfam" id="PF20866"/>
    </source>
</evidence>
<evidence type="ECO:0000313" key="5">
    <source>
        <dbReference type="EMBL" id="MBC3810295.1"/>
    </source>
</evidence>
<feature type="domain" description="Phosphoribosyl-dephospho-CoA transferase MdcG N-terminal" evidence="4">
    <location>
        <begin position="8"/>
        <end position="70"/>
    </location>
</feature>
<accession>A0ABR6XCJ0</accession>
<sequence length="227" mass="26120">MDQIEQFQRHDLVWLSDQAWSDIFSRQTQNSEGLQRWQHEEWPAVVLRRDADAADDEVCIGFDLSLTDGRKPYIFARTRVEYIIEHQSSLSLSTVIPVAPVAWQTALRELNLEATAAGVRLRVYGALALQFLTGLNYLDTNSRIDILFRPQDHKHLVAGLTLLQRYREQMPLDGEVIFPRGQAVSWKEWLLSDSVPDAAQDQLVLVKDMYQARLLPKHVLTESLHET</sequence>
<dbReference type="InterPro" id="IPR048903">
    <property type="entry name" value="MdcG_N"/>
</dbReference>
<protein>
    <submittedName>
        <fullName evidence="5">Malonate decarboxylase holo-[acyl-carrier-protein] synthase</fullName>
    </submittedName>
</protein>
<keyword evidence="1" id="KW-0808">Transferase</keyword>
<evidence type="ECO:0000256" key="2">
    <source>
        <dbReference type="ARBA" id="ARBA00022695"/>
    </source>
</evidence>
<proteinExistence type="predicted"/>
<name>A0ABR6XCJ0_9BURK</name>
<comment type="caution">
    <text evidence="5">The sequence shown here is derived from an EMBL/GenBank/DDBJ whole genome shotgun (WGS) entry which is preliminary data.</text>
</comment>
<dbReference type="InterPro" id="IPR049180">
    <property type="entry name" value="MdcG_C"/>
</dbReference>
<dbReference type="Pfam" id="PF20866">
    <property type="entry name" value="MdcG_N"/>
    <property type="match status" value="1"/>
</dbReference>
<feature type="domain" description="Phosphoribosyl-dephospho-CoA transferase MdcG C-terminal" evidence="3">
    <location>
        <begin position="92"/>
        <end position="217"/>
    </location>
</feature>
<dbReference type="EMBL" id="JACOFT010000001">
    <property type="protein sequence ID" value="MBC3810295.1"/>
    <property type="molecule type" value="Genomic_DNA"/>
</dbReference>
<keyword evidence="2" id="KW-0548">Nucleotidyltransferase</keyword>
<gene>
    <name evidence="5" type="primary">mdcG</name>
    <name evidence="5" type="ORF">H8K26_02490</name>
</gene>
<dbReference type="RefSeq" id="WP_190477116.1">
    <property type="nucleotide sequence ID" value="NZ_JACOFT010000001.1"/>
</dbReference>
<dbReference type="InterPro" id="IPR017557">
    <property type="entry name" value="Holo-ACP_synthase"/>
</dbReference>
<reference evidence="5 6" key="1">
    <citation type="submission" date="2020-08" db="EMBL/GenBank/DDBJ databases">
        <title>Novel species isolated from subtropical streams in China.</title>
        <authorList>
            <person name="Lu H."/>
        </authorList>
    </citation>
    <scope>NUCLEOTIDE SEQUENCE [LARGE SCALE GENOMIC DNA]</scope>
    <source>
        <strain evidence="5 6">CCTCC AB 2015119</strain>
    </source>
</reference>
<organism evidence="5 6">
    <name type="scientific">Undibacterium aquatile</name>
    <dbReference type="NCBI Taxonomy" id="1537398"/>
    <lineage>
        <taxon>Bacteria</taxon>
        <taxon>Pseudomonadati</taxon>
        <taxon>Pseudomonadota</taxon>
        <taxon>Betaproteobacteria</taxon>
        <taxon>Burkholderiales</taxon>
        <taxon>Oxalobacteraceae</taxon>
        <taxon>Undibacterium</taxon>
    </lineage>
</organism>
<dbReference type="Proteomes" id="UP000637632">
    <property type="component" value="Unassembled WGS sequence"/>
</dbReference>
<dbReference type="NCBIfam" id="TIGR03135">
    <property type="entry name" value="malonate_mdcG"/>
    <property type="match status" value="1"/>
</dbReference>
<evidence type="ECO:0000313" key="6">
    <source>
        <dbReference type="Proteomes" id="UP000637632"/>
    </source>
</evidence>
<dbReference type="Pfam" id="PF10620">
    <property type="entry name" value="MdcG"/>
    <property type="match status" value="1"/>
</dbReference>
<evidence type="ECO:0000259" key="3">
    <source>
        <dbReference type="Pfam" id="PF10620"/>
    </source>
</evidence>
<keyword evidence="6" id="KW-1185">Reference proteome</keyword>
<evidence type="ECO:0000256" key="1">
    <source>
        <dbReference type="ARBA" id="ARBA00022679"/>
    </source>
</evidence>